<evidence type="ECO:0000256" key="2">
    <source>
        <dbReference type="ARBA" id="ARBA00023002"/>
    </source>
</evidence>
<reference evidence="4" key="1">
    <citation type="submission" date="2016-10" db="EMBL/GenBank/DDBJ databases">
        <authorList>
            <person name="Varghese N."/>
            <person name="Submissions S."/>
        </authorList>
    </citation>
    <scope>NUCLEOTIDE SEQUENCE [LARGE SCALE GENOMIC DNA]</scope>
    <source>
        <strain evidence="4">CGMCC 1.6981</strain>
    </source>
</reference>
<evidence type="ECO:0000256" key="1">
    <source>
        <dbReference type="ARBA" id="ARBA00006484"/>
    </source>
</evidence>
<dbReference type="Gene3D" id="3.40.50.720">
    <property type="entry name" value="NAD(P)-binding Rossmann-like Domain"/>
    <property type="match status" value="1"/>
</dbReference>
<dbReference type="PANTHER" id="PTHR43639">
    <property type="entry name" value="OXIDOREDUCTASE, SHORT-CHAIN DEHYDROGENASE/REDUCTASE FAMILY (AFU_ORTHOLOGUE AFUA_5G02870)"/>
    <property type="match status" value="1"/>
</dbReference>
<evidence type="ECO:0000313" key="3">
    <source>
        <dbReference type="EMBL" id="SFU85749.1"/>
    </source>
</evidence>
<dbReference type="GO" id="GO:0016491">
    <property type="term" value="F:oxidoreductase activity"/>
    <property type="evidence" value="ECO:0007669"/>
    <property type="project" value="UniProtKB-KW"/>
</dbReference>
<keyword evidence="2" id="KW-0560">Oxidoreductase</keyword>
<organism evidence="3 4">
    <name type="scientific">Halomonas korlensis</name>
    <dbReference type="NCBI Taxonomy" id="463301"/>
    <lineage>
        <taxon>Bacteria</taxon>
        <taxon>Pseudomonadati</taxon>
        <taxon>Pseudomonadota</taxon>
        <taxon>Gammaproteobacteria</taxon>
        <taxon>Oceanospirillales</taxon>
        <taxon>Halomonadaceae</taxon>
        <taxon>Halomonas</taxon>
    </lineage>
</organism>
<gene>
    <name evidence="3" type="ORF">SAMN04487955_11123</name>
</gene>
<dbReference type="SUPFAM" id="SSF51735">
    <property type="entry name" value="NAD(P)-binding Rossmann-fold domains"/>
    <property type="match status" value="1"/>
</dbReference>
<dbReference type="Proteomes" id="UP000198693">
    <property type="component" value="Unassembled WGS sequence"/>
</dbReference>
<dbReference type="STRING" id="463301.SAMN04487955_11123"/>
<comment type="similarity">
    <text evidence="1">Belongs to the short-chain dehydrogenases/reductases (SDR) family.</text>
</comment>
<evidence type="ECO:0000313" key="4">
    <source>
        <dbReference type="Proteomes" id="UP000198693"/>
    </source>
</evidence>
<dbReference type="PANTHER" id="PTHR43639:SF1">
    <property type="entry name" value="SHORT-CHAIN DEHYDROGENASE_REDUCTASE FAMILY PROTEIN"/>
    <property type="match status" value="1"/>
</dbReference>
<dbReference type="AlphaFoldDB" id="A0A1I7JKN7"/>
<dbReference type="RefSeq" id="WP_245784284.1">
    <property type="nucleotide sequence ID" value="NZ_FPBP01000011.1"/>
</dbReference>
<dbReference type="InterPro" id="IPR036291">
    <property type="entry name" value="NAD(P)-bd_dom_sf"/>
</dbReference>
<dbReference type="EMBL" id="FPBP01000011">
    <property type="protein sequence ID" value="SFU85749.1"/>
    <property type="molecule type" value="Genomic_DNA"/>
</dbReference>
<dbReference type="Pfam" id="PF00106">
    <property type="entry name" value="adh_short"/>
    <property type="match status" value="1"/>
</dbReference>
<proteinExistence type="inferred from homology"/>
<name>A0A1I7JKN7_9GAMM</name>
<sequence>MNNVILITGGSRGIGAAAATLAAARGYRVCINYHHNKAAADAVVEGIQRDGGTGIAVAADVSREADVERLFSSTRTCMPAVGSRIASIDSRRLCRCSAVVFRTKWPMRFCGFVGGSLLYDRVIHPSS</sequence>
<dbReference type="InterPro" id="IPR002347">
    <property type="entry name" value="SDR_fam"/>
</dbReference>
<protein>
    <submittedName>
        <fullName evidence="3">Short chain dehydrogenase</fullName>
    </submittedName>
</protein>
<accession>A0A1I7JKN7</accession>
<keyword evidence="4" id="KW-1185">Reference proteome</keyword>